<reference evidence="3 4" key="1">
    <citation type="submission" date="2017-12" db="EMBL/GenBank/DDBJ databases">
        <authorList>
            <person name="Pombert J.-F."/>
            <person name="Haag K.L."/>
            <person name="Ebert D."/>
        </authorList>
    </citation>
    <scope>NUCLEOTIDE SEQUENCE [LARGE SCALE GENOMIC DNA]</scope>
    <source>
        <strain evidence="3">IL-G-3</strain>
    </source>
</reference>
<evidence type="ECO:0000313" key="2">
    <source>
        <dbReference type="EMBL" id="TBU12274.1"/>
    </source>
</evidence>
<feature type="region of interest" description="Disordered" evidence="1">
    <location>
        <begin position="83"/>
        <end position="106"/>
    </location>
</feature>
<keyword evidence="4" id="KW-1185">Reference proteome</keyword>
<organism evidence="3 4">
    <name type="scientific">Hamiltosporidium tvaerminnensis</name>
    <dbReference type="NCBI Taxonomy" id="1176355"/>
    <lineage>
        <taxon>Eukaryota</taxon>
        <taxon>Fungi</taxon>
        <taxon>Fungi incertae sedis</taxon>
        <taxon>Microsporidia</taxon>
        <taxon>Dubosqiidae</taxon>
        <taxon>Hamiltosporidium</taxon>
    </lineage>
</organism>
<dbReference type="AlphaFoldDB" id="A0A4V2JY82"/>
<proteinExistence type="predicted"/>
<dbReference type="VEuPathDB" id="MicrosporidiaDB:CWI38_0822p0030"/>
<sequence>MSHSVHEILNNDVKIRNNRQDIYILDKRQNTIALIEVRITSQDFLQVVETEKLRKYDLSANYLGLIMFDSAKKTAETISFDQKEDSNLDQIPKRSGRYNVEDGGKTENTKNILTSYFGWPDHCGGRSDN</sequence>
<protein>
    <submittedName>
        <fullName evidence="3">Uncharacterized protein</fullName>
    </submittedName>
</protein>
<accession>A0A4V2JY82</accession>
<evidence type="ECO:0000313" key="4">
    <source>
        <dbReference type="Proteomes" id="UP000292282"/>
    </source>
</evidence>
<comment type="caution">
    <text evidence="3">The sequence shown here is derived from an EMBL/GenBank/DDBJ whole genome shotgun (WGS) entry which is preliminary data.</text>
</comment>
<dbReference type="EMBL" id="PITK01000822">
    <property type="protein sequence ID" value="TBU12274.1"/>
    <property type="molecule type" value="Genomic_DNA"/>
</dbReference>
<evidence type="ECO:0000313" key="3">
    <source>
        <dbReference type="EMBL" id="TBU20053.1"/>
    </source>
</evidence>
<dbReference type="Proteomes" id="UP000292282">
    <property type="component" value="Unassembled WGS sequence"/>
</dbReference>
<dbReference type="VEuPathDB" id="MicrosporidiaDB:CWI38_0140p0020"/>
<dbReference type="EMBL" id="PITK01000140">
    <property type="protein sequence ID" value="TBU20053.1"/>
    <property type="molecule type" value="Genomic_DNA"/>
</dbReference>
<name>A0A4V2JY82_9MICR</name>
<evidence type="ECO:0000256" key="1">
    <source>
        <dbReference type="SAM" id="MobiDB-lite"/>
    </source>
</evidence>
<gene>
    <name evidence="3" type="ORF">CWI38_0140p0020</name>
    <name evidence="2" type="ORF">CWI38_0822p0030</name>
</gene>